<reference evidence="2 3" key="2">
    <citation type="submission" date="2018-04" db="EMBL/GenBank/DDBJ databases">
        <title>Thauera lacus sp. nov., isolated from an saline lake in Inner Mongolia, China.</title>
        <authorList>
            <person name="Liang Q.-Y."/>
        </authorList>
    </citation>
    <scope>NUCLEOTIDE SEQUENCE [LARGE SCALE GENOMIC DNA]</scope>
    <source>
        <strain evidence="2 3">D20</strain>
    </source>
</reference>
<dbReference type="AlphaFoldDB" id="A0A2T4IIH1"/>
<protein>
    <submittedName>
        <fullName evidence="2">Uncharacterized protein</fullName>
    </submittedName>
</protein>
<accession>A0A2T4IIH1</accession>
<gene>
    <name evidence="2" type="ORF">C8261_02445</name>
</gene>
<name>A0A2T4IIH1_9RHOO</name>
<organism evidence="2 3">
    <name type="scientific">Pseudothauera lacus</name>
    <dbReference type="NCBI Taxonomy" id="2136175"/>
    <lineage>
        <taxon>Bacteria</taxon>
        <taxon>Pseudomonadati</taxon>
        <taxon>Pseudomonadota</taxon>
        <taxon>Betaproteobacteria</taxon>
        <taxon>Rhodocyclales</taxon>
        <taxon>Zoogloeaceae</taxon>
        <taxon>Pseudothauera</taxon>
    </lineage>
</organism>
<dbReference type="OrthoDB" id="10003851at2"/>
<keyword evidence="1" id="KW-0732">Signal</keyword>
<proteinExistence type="predicted"/>
<feature type="chain" id="PRO_5015474705" evidence="1">
    <location>
        <begin position="22"/>
        <end position="583"/>
    </location>
</feature>
<evidence type="ECO:0000256" key="1">
    <source>
        <dbReference type="SAM" id="SignalP"/>
    </source>
</evidence>
<dbReference type="Proteomes" id="UP000241193">
    <property type="component" value="Unassembled WGS sequence"/>
</dbReference>
<comment type="caution">
    <text evidence="2">The sequence shown here is derived from an EMBL/GenBank/DDBJ whole genome shotgun (WGS) entry which is preliminary data.</text>
</comment>
<feature type="signal peptide" evidence="1">
    <location>
        <begin position="1"/>
        <end position="21"/>
    </location>
</feature>
<sequence length="583" mass="65437">MKLRPRTFAVLLAALSGGAGAQPAETAATAETVPPRTGLIVPLTPPDTLSAPVAPKGPAFGEFSFTTEETESSLEVTLRSMFESHHISGPGRAASILEPGRHWLHDLELNARHSLGDNWTTEFNAILRYTDSRRHDPQTKSLQRLQLVASDQVNHLTLGDYYATLSQYSLNRAIKGIGYQRNIGEASYVRFVAGAFDARWNHLLNQVEDEPIDRHVTGLRAQTAGDNYRIGINLVSAWDRDNDPARTTEDTYRQILPAFDWEYRADSGLRLSGEHAQAKTRRQTAAGVRENLSGSAHRLNMDGTLGKLRLRGRAERVSPDFYTMGGGAALDRLRTYVRGDYRLGTVWSVYGAYDWFRNNLDGQLAATTRTSIPEVGVNARGLFDRRSLTFATSLRQRRVDTGAPQRREQVSERLYVSLADRFDQVSVRGEVEALLNTRKDTSPRQSNDDLLYRLVIDSRHLIAGGRYDLRPYLSLEHQEVEDPGSGRMVRTDGARFDLRLLTQGHLSYGLNLEHRSTENRVPGAEDTRLRRYALNLDSQPALLRGGTLRAEIGHAEYRFGDAAKNYRERYVRVLTDIPFNFGN</sequence>
<reference evidence="2 3" key="1">
    <citation type="submission" date="2018-03" db="EMBL/GenBank/DDBJ databases">
        <authorList>
            <person name="Keele B.F."/>
        </authorList>
    </citation>
    <scope>NUCLEOTIDE SEQUENCE [LARGE SCALE GENOMIC DNA]</scope>
    <source>
        <strain evidence="2 3">D20</strain>
    </source>
</reference>
<dbReference type="RefSeq" id="WP_107492080.1">
    <property type="nucleotide sequence ID" value="NZ_PZKC01000002.1"/>
</dbReference>
<evidence type="ECO:0000313" key="2">
    <source>
        <dbReference type="EMBL" id="PTD97560.1"/>
    </source>
</evidence>
<keyword evidence="3" id="KW-1185">Reference proteome</keyword>
<evidence type="ECO:0000313" key="3">
    <source>
        <dbReference type="Proteomes" id="UP000241193"/>
    </source>
</evidence>
<dbReference type="EMBL" id="PZKC01000002">
    <property type="protein sequence ID" value="PTD97560.1"/>
    <property type="molecule type" value="Genomic_DNA"/>
</dbReference>